<evidence type="ECO:0000313" key="2">
    <source>
        <dbReference type="EMBL" id="MFC6893595.1"/>
    </source>
</evidence>
<organism evidence="2 3">
    <name type="scientific">Halopenitus salinus</name>
    <dbReference type="NCBI Taxonomy" id="1198295"/>
    <lineage>
        <taxon>Archaea</taxon>
        <taxon>Methanobacteriati</taxon>
        <taxon>Methanobacteriota</taxon>
        <taxon>Stenosarchaea group</taxon>
        <taxon>Halobacteria</taxon>
        <taxon>Halobacteriales</taxon>
        <taxon>Haloferacaceae</taxon>
        <taxon>Halopenitus</taxon>
    </lineage>
</organism>
<comment type="caution">
    <text evidence="2">The sequence shown here is derived from an EMBL/GenBank/DDBJ whole genome shotgun (WGS) entry which is preliminary data.</text>
</comment>
<dbReference type="RefSeq" id="WP_379745674.1">
    <property type="nucleotide sequence ID" value="NZ_JBHSVN010000001.1"/>
</dbReference>
<accession>A0ABD5UYW4</accession>
<evidence type="ECO:0000256" key="1">
    <source>
        <dbReference type="SAM" id="MobiDB-lite"/>
    </source>
</evidence>
<name>A0ABD5UYW4_9EURY</name>
<sequence length="58" mass="6434">MHATLRHVDDAPETGRDRRFASEFDLGSDARRSRDETVPVDSVRVLETAPRQGAGIGR</sequence>
<gene>
    <name evidence="2" type="ORF">ACFQE9_13405</name>
</gene>
<feature type="region of interest" description="Disordered" evidence="1">
    <location>
        <begin position="1"/>
        <end position="58"/>
    </location>
</feature>
<keyword evidence="3" id="KW-1185">Reference proteome</keyword>
<evidence type="ECO:0000313" key="3">
    <source>
        <dbReference type="Proteomes" id="UP001596296"/>
    </source>
</evidence>
<dbReference type="EMBL" id="JBHSXL010000010">
    <property type="protein sequence ID" value="MFC6893595.1"/>
    <property type="molecule type" value="Genomic_DNA"/>
</dbReference>
<dbReference type="Proteomes" id="UP001596296">
    <property type="component" value="Unassembled WGS sequence"/>
</dbReference>
<reference evidence="2 3" key="1">
    <citation type="journal article" date="2019" name="Int. J. Syst. Evol. Microbiol.">
        <title>The Global Catalogue of Microorganisms (GCM) 10K type strain sequencing project: providing services to taxonomists for standard genome sequencing and annotation.</title>
        <authorList>
            <consortium name="The Broad Institute Genomics Platform"/>
            <consortium name="The Broad Institute Genome Sequencing Center for Infectious Disease"/>
            <person name="Wu L."/>
            <person name="Ma J."/>
        </authorList>
    </citation>
    <scope>NUCLEOTIDE SEQUENCE [LARGE SCALE GENOMIC DNA]</scope>
    <source>
        <strain evidence="2 3">SKJ47</strain>
    </source>
</reference>
<feature type="compositionally biased region" description="Basic and acidic residues" evidence="1">
    <location>
        <begin position="1"/>
        <end position="37"/>
    </location>
</feature>
<protein>
    <submittedName>
        <fullName evidence="2">Uncharacterized protein</fullName>
    </submittedName>
</protein>
<proteinExistence type="predicted"/>
<dbReference type="AlphaFoldDB" id="A0ABD5UYW4"/>